<feature type="domain" description="N-acetyltransferase" evidence="2">
    <location>
        <begin position="7"/>
        <end position="193"/>
    </location>
</feature>
<feature type="domain" description="N-acetyltransferase" evidence="2">
    <location>
        <begin position="364"/>
        <end position="564"/>
    </location>
</feature>
<evidence type="ECO:0000313" key="6">
    <source>
        <dbReference type="Proteomes" id="UP000249464"/>
    </source>
</evidence>
<dbReference type="PANTHER" id="PTHR42791">
    <property type="entry name" value="GNAT FAMILY ACETYLTRANSFERASE"/>
    <property type="match status" value="1"/>
</dbReference>
<dbReference type="GO" id="GO:0016747">
    <property type="term" value="F:acyltransferase activity, transferring groups other than amino-acyl groups"/>
    <property type="evidence" value="ECO:0007669"/>
    <property type="project" value="InterPro"/>
</dbReference>
<proteinExistence type="predicted"/>
<feature type="region of interest" description="Disordered" evidence="1">
    <location>
        <begin position="325"/>
        <end position="344"/>
    </location>
</feature>
<accession>A0A2X0M6G5</accession>
<dbReference type="Pfam" id="PF00583">
    <property type="entry name" value="Acetyltransf_1"/>
    <property type="match status" value="2"/>
</dbReference>
<evidence type="ECO:0000313" key="5">
    <source>
        <dbReference type="EMBL" id="SGY43522.1"/>
    </source>
</evidence>
<sequence length="607" mass="66869">MGPQAQIKVLPATLADLPFLAVVKRRSLGHLPITKAIWGKVPEPLVDDYRVRDFTQMLHNDKVTLQKAEVDGKIVGMGVWHQPGYKPDPEIEFPPGANIEVCNEFFASMALDHGRPGYHLAVLGVLPEYQGRAIGRAILGWGMAQADASNHSIFLESTEDGIRTYLKNGFYHIREHLIDGGGTRTQVHPMHRPSRFELSPDPSRFSIQPVMPEDLARIAEIQLSSETANFHSSQEIVATYKAQLKDDRAFRIYKAVDRLSGNIVAAASWRTPYALLRDDSPSPFGKGRIGLISLVVDATAQVQGLEEVLLAAVNPEAERMGWTITSTNGASSSQSDGATQNGGARQGRWVYFSPGAGTTSHSLRIISPATPEDFSEIARVRRQAFEPSLVHQTLFGKTDPEDFDRWTVTRLQKSFQAPHQATWVARLEGKIVGFARWDLPHDQEVSEKDAKIEVVDKRGKASPKYIPGTEAELADHLFGQLGKTEGTTQCYQLGSFCVDPKYQGQGIGSALIRWGLDRADEDGVPCYTDASVVGLPAYKKAGFETYTAPVYGGRSKDFIQCDARPDASRQSRTFFILSAIGCLCNDSLDPSRQRVSNTAVERSRSDS</sequence>
<dbReference type="InterPro" id="IPR000182">
    <property type="entry name" value="GNAT_dom"/>
</dbReference>
<name>A0A2X0M6G5_9BASI</name>
<dbReference type="PROSITE" id="PS51186">
    <property type="entry name" value="GNAT"/>
    <property type="match status" value="2"/>
</dbReference>
<feature type="compositionally biased region" description="Polar residues" evidence="1">
    <location>
        <begin position="325"/>
        <end position="343"/>
    </location>
</feature>
<dbReference type="Gene3D" id="3.40.630.30">
    <property type="match status" value="2"/>
</dbReference>
<keyword evidence="6" id="KW-1185">Reference proteome</keyword>
<protein>
    <submittedName>
        <fullName evidence="3">BQ5605_C001g00024 protein</fullName>
    </submittedName>
    <submittedName>
        <fullName evidence="4">BQ5605_C001g00027 protein</fullName>
    </submittedName>
    <submittedName>
        <fullName evidence="5">BQ5605_C001g00030 protein</fullName>
    </submittedName>
</protein>
<dbReference type="EMBL" id="FQNC01000043">
    <property type="protein sequence ID" value="SGY43522.1"/>
    <property type="molecule type" value="Genomic_DNA"/>
</dbReference>
<evidence type="ECO:0000259" key="2">
    <source>
        <dbReference type="PROSITE" id="PS51186"/>
    </source>
</evidence>
<dbReference type="InterPro" id="IPR016181">
    <property type="entry name" value="Acyl_CoA_acyltransferase"/>
</dbReference>
<organism evidence="4 6">
    <name type="scientific">Microbotryum silenes-dioicae</name>
    <dbReference type="NCBI Taxonomy" id="796604"/>
    <lineage>
        <taxon>Eukaryota</taxon>
        <taxon>Fungi</taxon>
        <taxon>Dikarya</taxon>
        <taxon>Basidiomycota</taxon>
        <taxon>Pucciniomycotina</taxon>
        <taxon>Microbotryomycetes</taxon>
        <taxon>Microbotryales</taxon>
        <taxon>Microbotryaceae</taxon>
        <taxon>Microbotryum</taxon>
    </lineage>
</organism>
<dbReference type="Proteomes" id="UP000249464">
    <property type="component" value="Unassembled WGS sequence"/>
</dbReference>
<evidence type="ECO:0000313" key="4">
    <source>
        <dbReference type="EMBL" id="SGY43487.1"/>
    </source>
</evidence>
<dbReference type="EMBL" id="FQNC01000043">
    <property type="protein sequence ID" value="SGY43458.1"/>
    <property type="molecule type" value="Genomic_DNA"/>
</dbReference>
<dbReference type="SUPFAM" id="SSF55729">
    <property type="entry name" value="Acyl-CoA N-acyltransferases (Nat)"/>
    <property type="match status" value="3"/>
</dbReference>
<evidence type="ECO:0000256" key="1">
    <source>
        <dbReference type="SAM" id="MobiDB-lite"/>
    </source>
</evidence>
<dbReference type="PANTHER" id="PTHR42791:SF2">
    <property type="entry name" value="N-ACETYLTRANSFERASE DOMAIN-CONTAINING PROTEIN"/>
    <property type="match status" value="1"/>
</dbReference>
<gene>
    <name evidence="4" type="primary">BQ5605_C001g00027</name>
    <name evidence="3" type="synonym">BQ5605_C001g00024</name>
    <name evidence="5" type="synonym">BQ5605_C001g00030</name>
    <name evidence="3" type="ORF">BQ5605_C001G00024</name>
    <name evidence="4" type="ORF">BQ5605_C001G00027</name>
    <name evidence="5" type="ORF">BQ5605_C001G00030</name>
</gene>
<evidence type="ECO:0000313" key="3">
    <source>
        <dbReference type="EMBL" id="SGY43458.1"/>
    </source>
</evidence>
<reference evidence="4 6" key="1">
    <citation type="submission" date="2016-11" db="EMBL/GenBank/DDBJ databases">
        <authorList>
            <person name="Jaros S."/>
            <person name="Januszkiewicz K."/>
            <person name="Wedrychowicz H."/>
        </authorList>
    </citation>
    <scope>NUCLEOTIDE SEQUENCE [LARGE SCALE GENOMIC DNA]</scope>
</reference>
<dbReference type="EMBL" id="FQNC01000043">
    <property type="protein sequence ID" value="SGY43487.1"/>
    <property type="molecule type" value="Genomic_DNA"/>
</dbReference>
<dbReference type="AlphaFoldDB" id="A0A2X0M6G5"/>
<dbReference type="CDD" id="cd04301">
    <property type="entry name" value="NAT_SF"/>
    <property type="match status" value="2"/>
</dbReference>
<dbReference type="STRING" id="796604.A0A2X0M6G5"/>
<dbReference type="InterPro" id="IPR052523">
    <property type="entry name" value="Trichothecene_AcTrans"/>
</dbReference>